<evidence type="ECO:0000313" key="2">
    <source>
        <dbReference type="EMBL" id="MEI5983684.1"/>
    </source>
</evidence>
<name>A0ABU8I1T3_9SPHI</name>
<dbReference type="RefSeq" id="WP_336557131.1">
    <property type="nucleotide sequence ID" value="NZ_JAYLLN010000003.1"/>
</dbReference>
<gene>
    <name evidence="2" type="ORF">VJ786_02080</name>
</gene>
<proteinExistence type="predicted"/>
<comment type="caution">
    <text evidence="2">The sequence shown here is derived from an EMBL/GenBank/DDBJ whole genome shotgun (WGS) entry which is preliminary data.</text>
</comment>
<organism evidence="2 3">
    <name type="scientific">Sphingobacterium tenebrionis</name>
    <dbReference type="NCBI Taxonomy" id="3111775"/>
    <lineage>
        <taxon>Bacteria</taxon>
        <taxon>Pseudomonadati</taxon>
        <taxon>Bacteroidota</taxon>
        <taxon>Sphingobacteriia</taxon>
        <taxon>Sphingobacteriales</taxon>
        <taxon>Sphingobacteriaceae</taxon>
        <taxon>Sphingobacterium</taxon>
    </lineage>
</organism>
<sequence>MSDLNFNVIGAYGETNYGDDLLMHVFENYFIKEFPKSKLNFEGERANYPKKLLKKGTYNKAQNTDWLIFGGGTQFFAFHSQNNLSFIEKVKIGIKNPQIVINKLKPKRKASKHIAFLGFGLGPFNDNFNAINNAKKAVSAANFVAVRDFVSWEYCREWGIDAVLGADVVFSSYFSLPENSDRNSKKKNKKHGYIVRDWDYEGTGQAYIKQLNDYLLTTSNDDKVIILAPLKDKNWIKAIPQEKLLIWDPNKFTIEQFLEKLDEFDGFISARYHGAIIAALLNKPVICIEIEPKLRILADQIKEFQLWEKPFVVEKLKKMVDSFDYSIDYSASLMERKRLADSMLANFKLELYAK</sequence>
<keyword evidence="2" id="KW-0808">Transferase</keyword>
<feature type="domain" description="Polysaccharide pyruvyl transferase" evidence="1">
    <location>
        <begin position="16"/>
        <end position="289"/>
    </location>
</feature>
<evidence type="ECO:0000313" key="3">
    <source>
        <dbReference type="Proteomes" id="UP001363035"/>
    </source>
</evidence>
<evidence type="ECO:0000259" key="1">
    <source>
        <dbReference type="Pfam" id="PF04230"/>
    </source>
</evidence>
<dbReference type="GO" id="GO:0016740">
    <property type="term" value="F:transferase activity"/>
    <property type="evidence" value="ECO:0007669"/>
    <property type="project" value="UniProtKB-KW"/>
</dbReference>
<dbReference type="EMBL" id="JAYLLN010000003">
    <property type="protein sequence ID" value="MEI5983684.1"/>
    <property type="molecule type" value="Genomic_DNA"/>
</dbReference>
<dbReference type="InterPro" id="IPR007345">
    <property type="entry name" value="Polysacch_pyruvyl_Trfase"/>
</dbReference>
<dbReference type="Pfam" id="PF04230">
    <property type="entry name" value="PS_pyruv_trans"/>
    <property type="match status" value="1"/>
</dbReference>
<dbReference type="PANTHER" id="PTHR36836">
    <property type="entry name" value="COLANIC ACID BIOSYNTHESIS PROTEIN WCAK"/>
    <property type="match status" value="1"/>
</dbReference>
<protein>
    <submittedName>
        <fullName evidence="2">Polysaccharide pyruvyl transferase family protein</fullName>
    </submittedName>
</protein>
<accession>A0ABU8I1T3</accession>
<keyword evidence="3" id="KW-1185">Reference proteome</keyword>
<reference evidence="2 3" key="1">
    <citation type="submission" date="2024-01" db="EMBL/GenBank/DDBJ databases">
        <title>Sphingobacterium tenebrionis sp. nov., a novel endophyte isolated from tenebrio molitor intestines.</title>
        <authorList>
            <person name="Zhang C."/>
        </authorList>
    </citation>
    <scope>NUCLEOTIDE SEQUENCE [LARGE SCALE GENOMIC DNA]</scope>
    <source>
        <strain evidence="2 3">PU5-4</strain>
    </source>
</reference>
<dbReference type="PANTHER" id="PTHR36836:SF1">
    <property type="entry name" value="COLANIC ACID BIOSYNTHESIS PROTEIN WCAK"/>
    <property type="match status" value="1"/>
</dbReference>
<dbReference type="Proteomes" id="UP001363035">
    <property type="component" value="Unassembled WGS sequence"/>
</dbReference>